<gene>
    <name evidence="2" type="ORF">FFIC_270140</name>
</gene>
<name>A0A0K8MIK0_9LACO</name>
<dbReference type="AlphaFoldDB" id="A0A0K8MIK0"/>
<evidence type="ECO:0000313" key="3">
    <source>
        <dbReference type="Proteomes" id="UP000253891"/>
    </source>
</evidence>
<dbReference type="GO" id="GO:0046677">
    <property type="term" value="P:response to antibiotic"/>
    <property type="evidence" value="ECO:0007669"/>
    <property type="project" value="InterPro"/>
</dbReference>
<dbReference type="GO" id="GO:0006508">
    <property type="term" value="P:proteolysis"/>
    <property type="evidence" value="ECO:0007669"/>
    <property type="project" value="InterPro"/>
</dbReference>
<protein>
    <submittedName>
        <fullName evidence="2">D-alanyl-D-alanine carboxypeptidase</fullName>
    </submittedName>
</protein>
<dbReference type="STRING" id="157463.GCA_001047075_00900"/>
<sequence length="426" mass="45100">MIVFLIGVVVAIGFVAYKAPEAIKVKTPATKDQPITLNVKAKSAIVVDLTTGQVLGEKNPDKQAAIASESKLLVAYGVLKAVQDHKINWTDQVTIPASADLSSQDSNAISHLNMKAGDKVSVHDLYWSMFTNSANDAALSLTAFLTPSGSTSQDTLEGWAKDLNLTDSAWYNGAGLKNGDALGSQISSESSSAANHASASQVAQIANQVLAMDPSLKTVTSSATITYTKNKTTKVTDTSGFGQQFANIVKGLNNPNGLQLLGLKTGSTPEAGACFTGYVVDKNGHEFLTVVNDAADYTDNKVRFQTTLDMVDQVLAKEQAHTFNAGDQVSGQKTLAIKGDKAKAAVEIANTKTYWTKTNKKIQVKTIGELKEKPAADSLATLAYGQVNLKGKFLPNSTSHQKDLPLTLLHSSDQTAQSTSSQSSAK</sequence>
<dbReference type="PANTHER" id="PTHR35333">
    <property type="entry name" value="BETA-LACTAMASE"/>
    <property type="match status" value="1"/>
</dbReference>
<keyword evidence="2" id="KW-0645">Protease</keyword>
<reference evidence="2 3" key="1">
    <citation type="journal article" date="2015" name="BMC Genomics">
        <title>Comparative genomics of Fructobacillus spp. and Leuconostoc spp. reveals niche-specific evolution of Fructobacillus spp.</title>
        <authorList>
            <person name="Endo A."/>
            <person name="Tanizawa Y."/>
            <person name="Tanaka N."/>
            <person name="Maeno S."/>
            <person name="Kumar H."/>
            <person name="Shiwa Y."/>
            <person name="Okada S."/>
            <person name="Yoshikawa H."/>
            <person name="Dicks L."/>
            <person name="Nakagawa J."/>
            <person name="Arita M."/>
        </authorList>
    </citation>
    <scope>NUCLEOTIDE SEQUENCE [LARGE SCALE GENOMIC DNA]</scope>
    <source>
        <strain evidence="2 3">JCM 12225</strain>
    </source>
</reference>
<dbReference type="InterPro" id="IPR001967">
    <property type="entry name" value="Peptidase_S11_N"/>
</dbReference>
<accession>A0A0K8MIK0</accession>
<dbReference type="Proteomes" id="UP000253891">
    <property type="component" value="Unassembled WGS sequence"/>
</dbReference>
<keyword evidence="2" id="KW-0121">Carboxypeptidase</keyword>
<keyword evidence="2" id="KW-0378">Hydrolase</keyword>
<dbReference type="GO" id="GO:0009002">
    <property type="term" value="F:serine-type D-Ala-D-Ala carboxypeptidase activity"/>
    <property type="evidence" value="ECO:0007669"/>
    <property type="project" value="InterPro"/>
</dbReference>
<proteinExistence type="predicted"/>
<organism evidence="2 3">
    <name type="scientific">Fructobacillus ficulneus</name>
    <dbReference type="NCBI Taxonomy" id="157463"/>
    <lineage>
        <taxon>Bacteria</taxon>
        <taxon>Bacillati</taxon>
        <taxon>Bacillota</taxon>
        <taxon>Bacilli</taxon>
        <taxon>Lactobacillales</taxon>
        <taxon>Lactobacillaceae</taxon>
        <taxon>Fructobacillus</taxon>
    </lineage>
</organism>
<dbReference type="GO" id="GO:0030655">
    <property type="term" value="P:beta-lactam antibiotic catabolic process"/>
    <property type="evidence" value="ECO:0007669"/>
    <property type="project" value="InterPro"/>
</dbReference>
<dbReference type="Pfam" id="PF00768">
    <property type="entry name" value="Peptidase_S11"/>
    <property type="match status" value="1"/>
</dbReference>
<feature type="domain" description="Peptidase S11 D-alanyl-D-alanine carboxypeptidase A N-terminal" evidence="1">
    <location>
        <begin position="33"/>
        <end position="294"/>
    </location>
</feature>
<dbReference type="EMBL" id="DF968004">
    <property type="protein sequence ID" value="GAO99983.1"/>
    <property type="molecule type" value="Genomic_DNA"/>
</dbReference>
<evidence type="ECO:0000313" key="2">
    <source>
        <dbReference type="EMBL" id="GAO99983.1"/>
    </source>
</evidence>
<dbReference type="InterPro" id="IPR000871">
    <property type="entry name" value="Beta-lactam_class-A"/>
</dbReference>
<dbReference type="InterPro" id="IPR012338">
    <property type="entry name" value="Beta-lactam/transpept-like"/>
</dbReference>
<keyword evidence="3" id="KW-1185">Reference proteome</keyword>
<dbReference type="Gene3D" id="3.40.710.10">
    <property type="entry name" value="DD-peptidase/beta-lactamase superfamily"/>
    <property type="match status" value="1"/>
</dbReference>
<dbReference type="SUPFAM" id="SSF56601">
    <property type="entry name" value="beta-lactamase/transpeptidase-like"/>
    <property type="match status" value="1"/>
</dbReference>
<dbReference type="GO" id="GO:0008800">
    <property type="term" value="F:beta-lactamase activity"/>
    <property type="evidence" value="ECO:0007669"/>
    <property type="project" value="InterPro"/>
</dbReference>
<evidence type="ECO:0000259" key="1">
    <source>
        <dbReference type="Pfam" id="PF00768"/>
    </source>
</evidence>
<dbReference type="PANTHER" id="PTHR35333:SF5">
    <property type="entry name" value="CONSERVED LIPOPROTEIN LPQF-RELATED"/>
    <property type="match status" value="1"/>
</dbReference>